<feature type="transmembrane region" description="Helical" evidence="10">
    <location>
        <begin position="650"/>
        <end position="673"/>
    </location>
</feature>
<feature type="transmembrane region" description="Helical" evidence="10">
    <location>
        <begin position="1202"/>
        <end position="1223"/>
    </location>
</feature>
<evidence type="ECO:0000256" key="5">
    <source>
        <dbReference type="ARBA" id="ARBA00022737"/>
    </source>
</evidence>
<dbReference type="InterPro" id="IPR003439">
    <property type="entry name" value="ABC_transporter-like_ATP-bd"/>
</dbReference>
<dbReference type="FunFam" id="3.40.50.300:FF:000298">
    <property type="entry name" value="ATP-binding cassette sub-family A member 12"/>
    <property type="match status" value="1"/>
</dbReference>
<dbReference type="Proteomes" id="UP000699462">
    <property type="component" value="Unassembled WGS sequence"/>
</dbReference>
<feature type="transmembrane region" description="Helical" evidence="10">
    <location>
        <begin position="1235"/>
        <end position="1254"/>
    </location>
</feature>
<accession>A0A8T0DQC3</accession>
<evidence type="ECO:0000259" key="11">
    <source>
        <dbReference type="PROSITE" id="PS50893"/>
    </source>
</evidence>
<evidence type="ECO:0000256" key="8">
    <source>
        <dbReference type="ARBA" id="ARBA00022989"/>
    </source>
</evidence>
<gene>
    <name evidence="12" type="ORF">P879_02178</name>
</gene>
<evidence type="ECO:0000313" key="13">
    <source>
        <dbReference type="Proteomes" id="UP000699462"/>
    </source>
</evidence>
<dbReference type="PROSITE" id="PS00211">
    <property type="entry name" value="ABC_TRANSPORTER_1"/>
    <property type="match status" value="1"/>
</dbReference>
<dbReference type="PROSITE" id="PS50893">
    <property type="entry name" value="ABC_TRANSPORTER_2"/>
    <property type="match status" value="1"/>
</dbReference>
<sequence>MARFSFGSSSQPPVGSLWQSAVIDSVHTSHVAVSKMTELVANPSPGNQMKSSSSLSTFMRHYKVLIWKNFVLRRRRPVFLAAELLVPVLFPIILIVIRSRATDVKQSSCYAQSISMPSMGLLTHVQSMLCNFQYRCQTTDPSRFKSFIDHKELVNALHEISLLVQDPWISQVFSTAVSSRTDNLSIPTVQTVEKLQRVVQAVSNITTGQLNIPETSSSNDDSQTVHLFGFNVTLAMLNRIGNLSSTICGSPPEQNDIGQIVIWMKSLATVINDTQTLLPLSIRSSFTSSLTRNRRSVKSTPRKIRTKPAQALCTELKHFLTISTINKYTERLRFFLFGLVYYYPATSYTNEIMHRAAAPRRLLKRVHAVLKHYLDHTSPELHRLLDSDMTTEIVHFLSQICDTLASTDNSQTVIRFCQKISPFLNDSIAHTKLLNQLDEWMLLFYEILSCSEPYLHLLPVHSEKKFQSLLVFFQQSTFPSAIGVNFSVVPSVDMANFRPLSDSAAQFFEITLRKIETTHQFRVFDRFWTPSPRQNPLSGDMNYLTGGFLDLQESISEAIITVVSGRPDRLERTTDVPSLFSDIVPGTELKLNPTPCYLDRGFVATFARILPQFLLFVWVFTAMLSTKYIVEEKEQRLKEFTRIMGLSTMIHWLGWFTITAMIMMVSVLAITLVLKFGNLIPAANYIMLLCFFLSYIAAVIALIFLCSTFFTQANLGAMVTGMVYFILFLPTPLLLTNEAVLTEAAVFGACLSCQVAFTMGLYYFMRIETQGFGAQWPDFWETRRSNDVFSIGKCMLMLWVDVLIYMFFTWYIDAVHPGKYAVGRPLCFPFTREYWLGSISVSTASFAEVRSANQENDAERQQDPCYFERDINRQLSTGVSVFKITKRYKKNDRLALDQLTINFYANQITSLLGHNGAGKSTLISILTGMQAPTSGWARVAGYDVPRQLEQVRNHLGFCPQYNVLFDQLTVAEHIHFYASLRGIPNDQIKLEIEHLLDVLGFKDKRDCQSKTLSGGQKRKLSVAIAFVGNTSVVFLDEPTSGVDPFSRRSIWDLVMKLKAGRTIILTTHHMDEADILGDRIAIISQGRLKCYGSSLFLKANHGQGYHLILQRESPNDQIAPSTASGFSPGHVLEYVRRFMPHARLVNVTLTEVIIQLPTQYAHNGQFTQFFQHIDAGEDTLPGNVCEKLRKLGITAYGLSDTVYLWDIMNYLIPAGLCILVFVAFQKYAFVGTDTIGPFILLIFFYGLAVLPMLYPFSFVIRSPSTALVVLAIVNVLLGALTVTVTFFLDVLSQNHPALTPTNNVLKLFFLALPQYCLGRGLYDLAFREFILRFSDTLSVDVTAYENPLGWGLLGQKLCALGLQMVVFLVFVLCIENRFLKGPIKTYFHKRYPRLAERRSIKLQKKVAKMAFDQSLVANDVQFEQGRVFKEAVGIVTVISNNAAEGPSVESNYPVM</sequence>
<feature type="transmembrane region" description="Helical" evidence="10">
    <location>
        <begin position="1266"/>
        <end position="1291"/>
    </location>
</feature>
<dbReference type="PANTHER" id="PTHR19229">
    <property type="entry name" value="ATP-BINDING CASSETTE TRANSPORTER SUBFAMILY A ABCA"/>
    <property type="match status" value="1"/>
</dbReference>
<dbReference type="EMBL" id="JTDF01001567">
    <property type="protein sequence ID" value="KAF8569830.1"/>
    <property type="molecule type" value="Genomic_DNA"/>
</dbReference>
<dbReference type="SUPFAM" id="SSF52540">
    <property type="entry name" value="P-loop containing nucleoside triphosphate hydrolases"/>
    <property type="match status" value="1"/>
</dbReference>
<comment type="caution">
    <text evidence="12">The sequence shown here is derived from an EMBL/GenBank/DDBJ whole genome shotgun (WGS) entry which is preliminary data.</text>
</comment>
<keyword evidence="3" id="KW-0813">Transport</keyword>
<keyword evidence="4 10" id="KW-0812">Transmembrane</keyword>
<dbReference type="Pfam" id="PF12698">
    <property type="entry name" value="ABC2_membrane_3"/>
    <property type="match status" value="2"/>
</dbReference>
<dbReference type="Gene3D" id="3.40.50.300">
    <property type="entry name" value="P-loop containing nucleotide triphosphate hydrolases"/>
    <property type="match status" value="1"/>
</dbReference>
<dbReference type="InterPro" id="IPR017871">
    <property type="entry name" value="ABC_transporter-like_CS"/>
</dbReference>
<dbReference type="GO" id="GO:0005319">
    <property type="term" value="F:lipid transporter activity"/>
    <property type="evidence" value="ECO:0007669"/>
    <property type="project" value="TreeGrafter"/>
</dbReference>
<dbReference type="GO" id="GO:0016020">
    <property type="term" value="C:membrane"/>
    <property type="evidence" value="ECO:0007669"/>
    <property type="project" value="UniProtKB-SubCell"/>
</dbReference>
<dbReference type="SMART" id="SM00382">
    <property type="entry name" value="AAA"/>
    <property type="match status" value="1"/>
</dbReference>
<name>A0A8T0DQC3_9TREM</name>
<dbReference type="Pfam" id="PF00005">
    <property type="entry name" value="ABC_tran"/>
    <property type="match status" value="1"/>
</dbReference>
<comment type="similarity">
    <text evidence="2">Belongs to the ABC transporter superfamily. ABCA family.</text>
</comment>
<keyword evidence="7" id="KW-0067">ATP-binding</keyword>
<comment type="subcellular location">
    <subcellularLocation>
        <location evidence="1">Membrane</location>
        <topology evidence="1">Multi-pass membrane protein</topology>
    </subcellularLocation>
</comment>
<dbReference type="InterPro" id="IPR026082">
    <property type="entry name" value="ABCA"/>
</dbReference>
<evidence type="ECO:0000256" key="6">
    <source>
        <dbReference type="ARBA" id="ARBA00022741"/>
    </source>
</evidence>
<proteinExistence type="inferred from homology"/>
<dbReference type="GO" id="GO:0016887">
    <property type="term" value="F:ATP hydrolysis activity"/>
    <property type="evidence" value="ECO:0007669"/>
    <property type="project" value="InterPro"/>
</dbReference>
<feature type="transmembrane region" description="Helical" evidence="10">
    <location>
        <begin position="1303"/>
        <end position="1322"/>
    </location>
</feature>
<evidence type="ECO:0000256" key="4">
    <source>
        <dbReference type="ARBA" id="ARBA00022692"/>
    </source>
</evidence>
<dbReference type="InterPro" id="IPR027417">
    <property type="entry name" value="P-loop_NTPase"/>
</dbReference>
<evidence type="ECO:0000256" key="7">
    <source>
        <dbReference type="ARBA" id="ARBA00022840"/>
    </source>
</evidence>
<keyword evidence="8 10" id="KW-1133">Transmembrane helix</keyword>
<feature type="transmembrane region" description="Helical" evidence="10">
    <location>
        <begin position="609"/>
        <end position="630"/>
    </location>
</feature>
<dbReference type="InterPro" id="IPR003593">
    <property type="entry name" value="AAA+_ATPase"/>
</dbReference>
<keyword evidence="6" id="KW-0547">Nucleotide-binding</keyword>
<feature type="domain" description="ABC transporter" evidence="11">
    <location>
        <begin position="879"/>
        <end position="1110"/>
    </location>
</feature>
<dbReference type="CDD" id="cd03263">
    <property type="entry name" value="ABC_subfamily_A"/>
    <property type="match status" value="1"/>
</dbReference>
<evidence type="ECO:0000313" key="12">
    <source>
        <dbReference type="EMBL" id="KAF8569830.1"/>
    </source>
</evidence>
<feature type="transmembrane region" description="Helical" evidence="10">
    <location>
        <begin position="745"/>
        <end position="765"/>
    </location>
</feature>
<dbReference type="PANTHER" id="PTHR19229:SF36">
    <property type="entry name" value="ATP-BINDING CASSETTE SUB-FAMILY A MEMBER 2"/>
    <property type="match status" value="1"/>
</dbReference>
<reference evidence="12 13" key="1">
    <citation type="submission" date="2019-07" db="EMBL/GenBank/DDBJ databases">
        <title>Annotation for the trematode Paragonimus westermani.</title>
        <authorList>
            <person name="Choi Y.-J."/>
        </authorList>
    </citation>
    <scope>NUCLEOTIDE SEQUENCE [LARGE SCALE GENOMIC DNA]</scope>
    <source>
        <strain evidence="12">180907_Pwestermani</strain>
    </source>
</reference>
<evidence type="ECO:0000256" key="1">
    <source>
        <dbReference type="ARBA" id="ARBA00004141"/>
    </source>
</evidence>
<evidence type="ECO:0000256" key="3">
    <source>
        <dbReference type="ARBA" id="ARBA00022448"/>
    </source>
</evidence>
<feature type="transmembrane region" description="Helical" evidence="10">
    <location>
        <begin position="685"/>
        <end position="706"/>
    </location>
</feature>
<dbReference type="OrthoDB" id="10255969at2759"/>
<protein>
    <recommendedName>
        <fullName evidence="11">ABC transporter domain-containing protein</fullName>
    </recommendedName>
</protein>
<keyword evidence="9 10" id="KW-0472">Membrane</keyword>
<feature type="transmembrane region" description="Helical" evidence="10">
    <location>
        <begin position="78"/>
        <end position="97"/>
    </location>
</feature>
<evidence type="ECO:0000256" key="10">
    <source>
        <dbReference type="SAM" id="Phobius"/>
    </source>
</evidence>
<evidence type="ECO:0000256" key="9">
    <source>
        <dbReference type="ARBA" id="ARBA00023136"/>
    </source>
</evidence>
<evidence type="ECO:0000256" key="2">
    <source>
        <dbReference type="ARBA" id="ARBA00008869"/>
    </source>
</evidence>
<dbReference type="GO" id="GO:0140359">
    <property type="term" value="F:ABC-type transporter activity"/>
    <property type="evidence" value="ECO:0007669"/>
    <property type="project" value="InterPro"/>
</dbReference>
<feature type="transmembrane region" description="Helical" evidence="10">
    <location>
        <begin position="713"/>
        <end position="733"/>
    </location>
</feature>
<feature type="transmembrane region" description="Helical" evidence="10">
    <location>
        <begin position="1353"/>
        <end position="1374"/>
    </location>
</feature>
<dbReference type="InterPro" id="IPR013525">
    <property type="entry name" value="ABC2_TM"/>
</dbReference>
<dbReference type="GO" id="GO:0005524">
    <property type="term" value="F:ATP binding"/>
    <property type="evidence" value="ECO:0007669"/>
    <property type="project" value="UniProtKB-KW"/>
</dbReference>
<organism evidence="12 13">
    <name type="scientific">Paragonimus westermani</name>
    <dbReference type="NCBI Taxonomy" id="34504"/>
    <lineage>
        <taxon>Eukaryota</taxon>
        <taxon>Metazoa</taxon>
        <taxon>Spiralia</taxon>
        <taxon>Lophotrochozoa</taxon>
        <taxon>Platyhelminthes</taxon>
        <taxon>Trematoda</taxon>
        <taxon>Digenea</taxon>
        <taxon>Plagiorchiida</taxon>
        <taxon>Troglotremata</taxon>
        <taxon>Troglotrematidae</taxon>
        <taxon>Paragonimus</taxon>
    </lineage>
</organism>
<keyword evidence="5" id="KW-0677">Repeat</keyword>
<keyword evidence="13" id="KW-1185">Reference proteome</keyword>
<feature type="transmembrane region" description="Helical" evidence="10">
    <location>
        <begin position="794"/>
        <end position="812"/>
    </location>
</feature>